<feature type="domain" description="Non-reducing end beta-L-arabinofuranosidase-like GH127 C-terminal" evidence="3">
    <location>
        <begin position="509"/>
        <end position="617"/>
    </location>
</feature>
<dbReference type="InterPro" id="IPR049049">
    <property type="entry name" value="Beta-AFase-like_GH127_C"/>
</dbReference>
<feature type="domain" description="Non-reducing end beta-L-arabinofuranosidase-like GH127 catalytic" evidence="1">
    <location>
        <begin position="11"/>
        <end position="408"/>
    </location>
</feature>
<dbReference type="PANTHER" id="PTHR43465:SF2">
    <property type="entry name" value="DUF1680 DOMAIN PROTEIN (AFU_ORTHOLOGUE AFUA_1G08910)"/>
    <property type="match status" value="1"/>
</dbReference>
<dbReference type="Pfam" id="PF20736">
    <property type="entry name" value="Glyco_hydro127M"/>
    <property type="match status" value="1"/>
</dbReference>
<reference evidence="4" key="2">
    <citation type="journal article" date="2021" name="PeerJ">
        <title>Extensive microbial diversity within the chicken gut microbiome revealed by metagenomics and culture.</title>
        <authorList>
            <person name="Gilroy R."/>
            <person name="Ravi A."/>
            <person name="Getino M."/>
            <person name="Pursley I."/>
            <person name="Horton D.L."/>
            <person name="Alikhan N.F."/>
            <person name="Baker D."/>
            <person name="Gharbi K."/>
            <person name="Hall N."/>
            <person name="Watson M."/>
            <person name="Adriaenssens E.M."/>
            <person name="Foster-Nyarko E."/>
            <person name="Jarju S."/>
            <person name="Secka A."/>
            <person name="Antonio M."/>
            <person name="Oren A."/>
            <person name="Chaudhuri R.R."/>
            <person name="La Ragione R."/>
            <person name="Hildebrand F."/>
            <person name="Pallen M.J."/>
        </authorList>
    </citation>
    <scope>NUCLEOTIDE SEQUENCE</scope>
    <source>
        <strain evidence="4">13766</strain>
    </source>
</reference>
<evidence type="ECO:0000313" key="4">
    <source>
        <dbReference type="EMBL" id="HIS92774.1"/>
    </source>
</evidence>
<evidence type="ECO:0000259" key="1">
    <source>
        <dbReference type="Pfam" id="PF07944"/>
    </source>
</evidence>
<name>A0A9D1K5R7_9FIRM</name>
<feature type="domain" description="Non-reducing end beta-L-arabinofuranosidase-like GH127 middle" evidence="2">
    <location>
        <begin position="419"/>
        <end position="507"/>
    </location>
</feature>
<evidence type="ECO:0000259" key="3">
    <source>
        <dbReference type="Pfam" id="PF20737"/>
    </source>
</evidence>
<dbReference type="SUPFAM" id="SSF48208">
    <property type="entry name" value="Six-hairpin glycosidases"/>
    <property type="match status" value="1"/>
</dbReference>
<dbReference type="Pfam" id="PF07944">
    <property type="entry name" value="Beta-AFase-like_GH127_cat"/>
    <property type="match status" value="1"/>
</dbReference>
<dbReference type="Pfam" id="PF20737">
    <property type="entry name" value="Glyco_hydro127C"/>
    <property type="match status" value="1"/>
</dbReference>
<sequence length="621" mass="71333">MSTYQMVSHENIRLLPGFWRDRCETARNVSLMAVYHRFRETGRFDAWDFGRKEGDPNRPHIFWDSDIAKWIEAAAYLLEEEESEEVELIIDELVDKLEQHQWEDGYFNSYFGHLAPEERFQHYTDHELYCLGHLLEAAIAYKRATGKDKMLRLLIRYVDLVDRVFRVEHSAGFDTPGHEEIELALFKLYEETHEERFLALMRYFIDTRGRSEKDRTYDVFENDPAHAQAHLPVREQTTAEGHAVRAAYLYCAMADLARQDKDEALLEACDALFDNIAHKRMYVTGGIGSSHIGEAFTIDYDLQNRTAYAETCAAIGLALFARRMSLNIPKRLYADVAELALYNGMLAGISLDGKAYFYENPLEAHPELFHLNERYPRVKEHMPILERKEVFDCSCCPPNLLRTIASIADFAFSQDDRELYVHHYMPCEAQTRFGTLTMETGYPYDGKIALTVGFDCEVTIGLRIPGWATAYALQVNGQPFKATLRNGYALLTHSWSAGDTITLDLPMEVRLLRAHPALQEDCGRVAVMRGPIVFCAEGVDNGAHLKDIAIRPEMPFTCAWNEALNVPMLRTTATRSIWPEKTRIYTSDPVKRIGASLTLIPYFAWANRGENEMLVWLLERD</sequence>
<dbReference type="Proteomes" id="UP000824140">
    <property type="component" value="Unassembled WGS sequence"/>
</dbReference>
<organism evidence="4 5">
    <name type="scientific">Candidatus Alectryocaccomicrobium excrementavium</name>
    <dbReference type="NCBI Taxonomy" id="2840668"/>
    <lineage>
        <taxon>Bacteria</taxon>
        <taxon>Bacillati</taxon>
        <taxon>Bacillota</taxon>
        <taxon>Clostridia</taxon>
        <taxon>Candidatus Alectryocaccomicrobium</taxon>
    </lineage>
</organism>
<keyword evidence="4" id="KW-0378">Hydrolase</keyword>
<evidence type="ECO:0000313" key="5">
    <source>
        <dbReference type="Proteomes" id="UP000824140"/>
    </source>
</evidence>
<accession>A0A9D1K5R7</accession>
<dbReference type="EMBL" id="DVJN01000141">
    <property type="protein sequence ID" value="HIS92774.1"/>
    <property type="molecule type" value="Genomic_DNA"/>
</dbReference>
<dbReference type="InterPro" id="IPR049174">
    <property type="entry name" value="Beta-AFase-like"/>
</dbReference>
<dbReference type="AlphaFoldDB" id="A0A9D1K5R7"/>
<reference evidence="4" key="1">
    <citation type="submission" date="2020-10" db="EMBL/GenBank/DDBJ databases">
        <authorList>
            <person name="Gilroy R."/>
        </authorList>
    </citation>
    <scope>NUCLEOTIDE SEQUENCE</scope>
    <source>
        <strain evidence="4">13766</strain>
    </source>
</reference>
<gene>
    <name evidence="4" type="ORF">IAA84_07115</name>
</gene>
<evidence type="ECO:0000259" key="2">
    <source>
        <dbReference type="Pfam" id="PF20736"/>
    </source>
</evidence>
<comment type="caution">
    <text evidence="4">The sequence shown here is derived from an EMBL/GenBank/DDBJ whole genome shotgun (WGS) entry which is preliminary data.</text>
</comment>
<dbReference type="InterPro" id="IPR049046">
    <property type="entry name" value="Beta-AFase-like_GH127_middle"/>
</dbReference>
<dbReference type="GO" id="GO:0005975">
    <property type="term" value="P:carbohydrate metabolic process"/>
    <property type="evidence" value="ECO:0007669"/>
    <property type="project" value="InterPro"/>
</dbReference>
<dbReference type="InterPro" id="IPR008928">
    <property type="entry name" value="6-hairpin_glycosidase_sf"/>
</dbReference>
<proteinExistence type="predicted"/>
<dbReference type="PANTHER" id="PTHR43465">
    <property type="entry name" value="DUF1680 DOMAIN PROTEIN (AFU_ORTHOLOGUE AFUA_1G08910)"/>
    <property type="match status" value="1"/>
</dbReference>
<dbReference type="GO" id="GO:0016787">
    <property type="term" value="F:hydrolase activity"/>
    <property type="evidence" value="ECO:0007669"/>
    <property type="project" value="UniProtKB-KW"/>
</dbReference>
<protein>
    <submittedName>
        <fullName evidence="4">Glycoside hydrolase family 127 protein</fullName>
    </submittedName>
</protein>
<dbReference type="InterPro" id="IPR012878">
    <property type="entry name" value="Beta-AFase-like_GH127_cat"/>
</dbReference>